<keyword evidence="3 6" id="KW-0560">Oxidoreductase</keyword>
<reference evidence="10 11" key="1">
    <citation type="journal article" date="2012" name="PLoS Pathog.">
        <title>Diverse lifestyles and strategies of plant pathogenesis encoded in the genomes of eighteen Dothideomycetes fungi.</title>
        <authorList>
            <person name="Ohm R.A."/>
            <person name="Feau N."/>
            <person name="Henrissat B."/>
            <person name="Schoch C.L."/>
            <person name="Horwitz B.A."/>
            <person name="Barry K.W."/>
            <person name="Condon B.J."/>
            <person name="Copeland A.C."/>
            <person name="Dhillon B."/>
            <person name="Glaser F."/>
            <person name="Hesse C.N."/>
            <person name="Kosti I."/>
            <person name="LaButti K."/>
            <person name="Lindquist E.A."/>
            <person name="Lucas S."/>
            <person name="Salamov A.A."/>
            <person name="Bradshaw R.E."/>
            <person name="Ciuffetti L."/>
            <person name="Hamelin R.C."/>
            <person name="Kema G.H.J."/>
            <person name="Lawrence C."/>
            <person name="Scott J.A."/>
            <person name="Spatafora J.W."/>
            <person name="Turgeon B.G."/>
            <person name="de Wit P.J.G.M."/>
            <person name="Zhong S."/>
            <person name="Goodwin S.B."/>
            <person name="Grigoriev I.V."/>
        </authorList>
    </citation>
    <scope>NUCLEOTIDE SEQUENCE [LARGE SCALE GENOMIC DNA]</scope>
    <source>
        <strain evidence="10 11">SO2202</strain>
    </source>
</reference>
<dbReference type="InterPro" id="IPR036396">
    <property type="entry name" value="Cyt_P450_sf"/>
</dbReference>
<evidence type="ECO:0000256" key="3">
    <source>
        <dbReference type="ARBA" id="ARBA00023002"/>
    </source>
</evidence>
<dbReference type="STRING" id="692275.M3C4P5"/>
<evidence type="ECO:0000313" key="10">
    <source>
        <dbReference type="EMBL" id="EMF15276.1"/>
    </source>
</evidence>
<dbReference type="GO" id="GO:0016705">
    <property type="term" value="F:oxidoreductase activity, acting on paired donors, with incorporation or reduction of molecular oxygen"/>
    <property type="evidence" value="ECO:0007669"/>
    <property type="project" value="InterPro"/>
</dbReference>
<evidence type="ECO:0000256" key="4">
    <source>
        <dbReference type="ARBA" id="ARBA00023004"/>
    </source>
</evidence>
<dbReference type="OrthoDB" id="1103324at2759"/>
<evidence type="ECO:0000256" key="9">
    <source>
        <dbReference type="SAM" id="SignalP"/>
    </source>
</evidence>
<name>M3C4P5_SPHMS</name>
<dbReference type="InterPro" id="IPR017972">
    <property type="entry name" value="Cyt_P450_CS"/>
</dbReference>
<dbReference type="PANTHER" id="PTHR46300">
    <property type="entry name" value="P450, PUTATIVE (EUROFUNG)-RELATED-RELATED"/>
    <property type="match status" value="1"/>
</dbReference>
<keyword evidence="5 6" id="KW-0349">Heme</keyword>
<keyword evidence="2 5" id="KW-0479">Metal-binding</keyword>
<dbReference type="PANTHER" id="PTHR46300:SF11">
    <property type="entry name" value="OXIDOREDUCTASE, PUTATIVE-RELATED"/>
    <property type="match status" value="1"/>
</dbReference>
<protein>
    <submittedName>
        <fullName evidence="10">Cytochrome P450</fullName>
    </submittedName>
</protein>
<dbReference type="AlphaFoldDB" id="M3C4P5"/>
<evidence type="ECO:0000256" key="7">
    <source>
        <dbReference type="SAM" id="Coils"/>
    </source>
</evidence>
<keyword evidence="7" id="KW-0175">Coiled coil</keyword>
<organism evidence="10 11">
    <name type="scientific">Sphaerulina musiva (strain SO2202)</name>
    <name type="common">Poplar stem canker fungus</name>
    <name type="synonym">Septoria musiva</name>
    <dbReference type="NCBI Taxonomy" id="692275"/>
    <lineage>
        <taxon>Eukaryota</taxon>
        <taxon>Fungi</taxon>
        <taxon>Dikarya</taxon>
        <taxon>Ascomycota</taxon>
        <taxon>Pezizomycotina</taxon>
        <taxon>Dothideomycetes</taxon>
        <taxon>Dothideomycetidae</taxon>
        <taxon>Mycosphaerellales</taxon>
        <taxon>Mycosphaerellaceae</taxon>
        <taxon>Sphaerulina</taxon>
    </lineage>
</organism>
<dbReference type="InterPro" id="IPR001128">
    <property type="entry name" value="Cyt_P450"/>
</dbReference>
<feature type="binding site" description="axial binding residue" evidence="5">
    <location>
        <position position="479"/>
    </location>
    <ligand>
        <name>heme</name>
        <dbReference type="ChEBI" id="CHEBI:30413"/>
    </ligand>
    <ligandPart>
        <name>Fe</name>
        <dbReference type="ChEBI" id="CHEBI:18248"/>
    </ligandPart>
</feature>
<dbReference type="GO" id="GO:0020037">
    <property type="term" value="F:heme binding"/>
    <property type="evidence" value="ECO:0007669"/>
    <property type="project" value="InterPro"/>
</dbReference>
<feature type="region of interest" description="Disordered" evidence="8">
    <location>
        <begin position="436"/>
        <end position="462"/>
    </location>
</feature>
<dbReference type="PRINTS" id="PR00385">
    <property type="entry name" value="P450"/>
</dbReference>
<dbReference type="Gene3D" id="1.10.630.10">
    <property type="entry name" value="Cytochrome P450"/>
    <property type="match status" value="1"/>
</dbReference>
<dbReference type="eggNOG" id="KOG0156">
    <property type="taxonomic scope" value="Eukaryota"/>
</dbReference>
<dbReference type="RefSeq" id="XP_016763397.1">
    <property type="nucleotide sequence ID" value="XM_016904141.1"/>
</dbReference>
<keyword evidence="11" id="KW-1185">Reference proteome</keyword>
<evidence type="ECO:0000256" key="1">
    <source>
        <dbReference type="ARBA" id="ARBA00010617"/>
    </source>
</evidence>
<proteinExistence type="inferred from homology"/>
<dbReference type="InterPro" id="IPR050364">
    <property type="entry name" value="Cytochrome_P450_fung"/>
</dbReference>
<evidence type="ECO:0000313" key="11">
    <source>
        <dbReference type="Proteomes" id="UP000016931"/>
    </source>
</evidence>
<sequence>MQWILLIFALVLSLIAAHELVQPVDKKWTSFKKYKLPPGPNGPPVVGNLLQFWRSRSAGTLGKTFMELQEYGEMTTLHMGSMLYVLLNTNRVTREIIDKRAKITHERPHMPISGTLVSKGMRSVTQPTRIWGELRRMMRPLLNDTWTKKFEAWQDSESIHMLQSYLENPSEWYLHNSRYATGVMYGVIAGERLPKTDEEMQDYRKTTMEFLGTLLSTVVDFFPWLECLPHCLQFWRHRWQVMGDNHHRVFKSWWNPLVAKATNEKSHSSSNDGDNTYWVKDVLLHSNAPFKGNEDEAAYLTNTVISAGGDNPRIALNTCIMASIIHPDAFQKCLQEIESVCNSTTNPESPSSSSPCRLPTVADIPHMPYTCAFIKETLRWRPTVPMVPPHTAAEDFTFEDYIFPKGTNFLLNVPALCRDYPSPDAFLPERWLSSSNHDGNENDYDEGGNNGHNDEKEVSGDPTRLTRDFWGFGGGRRICIGYKAAQTALFLPFARLVQCFDFEKTSDFDDKKVNSWNSEAPFPVAIRIRKRKEEEEKENKIYEDLIQTAVENLRLPSSSS</sequence>
<evidence type="ECO:0000256" key="5">
    <source>
        <dbReference type="PIRSR" id="PIRSR602401-1"/>
    </source>
</evidence>
<keyword evidence="6" id="KW-0503">Monooxygenase</keyword>
<keyword evidence="9" id="KW-0732">Signal</keyword>
<evidence type="ECO:0000256" key="6">
    <source>
        <dbReference type="RuleBase" id="RU000461"/>
    </source>
</evidence>
<dbReference type="EMBL" id="KB456261">
    <property type="protein sequence ID" value="EMF15276.1"/>
    <property type="molecule type" value="Genomic_DNA"/>
</dbReference>
<dbReference type="SUPFAM" id="SSF48264">
    <property type="entry name" value="Cytochrome P450"/>
    <property type="match status" value="1"/>
</dbReference>
<feature type="chain" id="PRO_5004031732" evidence="9">
    <location>
        <begin position="18"/>
        <end position="560"/>
    </location>
</feature>
<comment type="similarity">
    <text evidence="1 6">Belongs to the cytochrome P450 family.</text>
</comment>
<evidence type="ECO:0000256" key="2">
    <source>
        <dbReference type="ARBA" id="ARBA00022723"/>
    </source>
</evidence>
<comment type="cofactor">
    <cofactor evidence="5">
        <name>heme</name>
        <dbReference type="ChEBI" id="CHEBI:30413"/>
    </cofactor>
</comment>
<gene>
    <name evidence="10" type="ORF">SEPMUDRAFT_147196</name>
</gene>
<accession>M3C4P5</accession>
<feature type="signal peptide" evidence="9">
    <location>
        <begin position="1"/>
        <end position="17"/>
    </location>
</feature>
<dbReference type="GeneID" id="27901278"/>
<dbReference type="OMA" id="NTFIMAM"/>
<dbReference type="InterPro" id="IPR002401">
    <property type="entry name" value="Cyt_P450_E_grp-I"/>
</dbReference>
<dbReference type="GO" id="GO:0004497">
    <property type="term" value="F:monooxygenase activity"/>
    <property type="evidence" value="ECO:0007669"/>
    <property type="project" value="UniProtKB-KW"/>
</dbReference>
<evidence type="ECO:0000256" key="8">
    <source>
        <dbReference type="SAM" id="MobiDB-lite"/>
    </source>
</evidence>
<dbReference type="GO" id="GO:0005506">
    <property type="term" value="F:iron ion binding"/>
    <property type="evidence" value="ECO:0007669"/>
    <property type="project" value="InterPro"/>
</dbReference>
<keyword evidence="4 5" id="KW-0408">Iron</keyword>
<dbReference type="HOGENOM" id="CLU_001570_2_1_1"/>
<dbReference type="PRINTS" id="PR00463">
    <property type="entry name" value="EP450I"/>
</dbReference>
<feature type="coiled-coil region" evidence="7">
    <location>
        <begin position="525"/>
        <end position="552"/>
    </location>
</feature>
<dbReference type="Pfam" id="PF00067">
    <property type="entry name" value="p450"/>
    <property type="match status" value="1"/>
</dbReference>
<feature type="compositionally biased region" description="Basic and acidic residues" evidence="8">
    <location>
        <begin position="452"/>
        <end position="462"/>
    </location>
</feature>
<dbReference type="PROSITE" id="PS00086">
    <property type="entry name" value="CYTOCHROME_P450"/>
    <property type="match status" value="1"/>
</dbReference>
<dbReference type="Proteomes" id="UP000016931">
    <property type="component" value="Unassembled WGS sequence"/>
</dbReference>